<feature type="compositionally biased region" description="Low complexity" evidence="1">
    <location>
        <begin position="435"/>
        <end position="450"/>
    </location>
</feature>
<sequence>MSHMDITSVRPGTASVRVIDLGWQRSLNPNPLSKEEEEEDLVDEYLSSAKLRFLSGQEDLQEVKTLQICVNTRESSLGNFGSCLPNLRQLKLNNSIIISVRDLGTSLSQLEVLWMSRCGLTDLDGIATFSSLKELYLAYNDLSDLSEMSMLEHLEILDLEGNNVDELMELQYLALCSKLGTLTLEGNPICTQPSPEANKSIDYNYRSEVRNLIPHLRFLDDAPAEQVNCASSCSPTHDWLMVKDYIKEGTGSMEDTALGQGSIVRKMNARPATAQAAFSGRPRSAMRPASAGRPATSDRTLAGREFTESIKDGILEDEASDLTHGVGRVICGNPIKVLCSRKDKFGSVPVIPLQPMRKKPEISGDSVAAVDKEDVLGELRAWREKHNVLLQRIQEDCAPQILKITHSEEEDSSGASSEDEDLRECWDTDCPVQVSSENSSHSHLSWSPAGSPNPNEKVQKDATWVPSPPVTPCPPVLRGDQLRHNKGADVRIRRFLKTTRPTSNIASIDRATHECFGDEAFPLTHIEGDRTSQTVKMFVTHSGEVKEKFPFGASLTGPNNARAQLERKSRKLIQFHQPVIRSSARSPEKPSPPNFTKPMAAKGALPMLPNRPTLLLDTKISSN</sequence>
<reference evidence="2" key="1">
    <citation type="thesis" date="2020" institute="ProQuest LLC" country="789 East Eisenhower Parkway, Ann Arbor, MI, USA">
        <title>Comparative Genomics and Chromosome Evolution.</title>
        <authorList>
            <person name="Mudd A.B."/>
        </authorList>
    </citation>
    <scope>NUCLEOTIDE SEQUENCE</scope>
    <source>
        <strain evidence="2">Female2</strain>
        <tissue evidence="2">Blood</tissue>
    </source>
</reference>
<dbReference type="OrthoDB" id="676979at2759"/>
<dbReference type="Proteomes" id="UP000812440">
    <property type="component" value="Chromosome 4"/>
</dbReference>
<evidence type="ECO:0000313" key="2">
    <source>
        <dbReference type="EMBL" id="KAG8438053.1"/>
    </source>
</evidence>
<dbReference type="Gene3D" id="3.80.10.10">
    <property type="entry name" value="Ribonuclease Inhibitor"/>
    <property type="match status" value="1"/>
</dbReference>
<dbReference type="PANTHER" id="PTHR22708:SF0">
    <property type="entry name" value="LEUCINE-RICH REPEAT-CONTAINING PROTEIN 56"/>
    <property type="match status" value="1"/>
</dbReference>
<comment type="caution">
    <text evidence="2">The sequence shown here is derived from an EMBL/GenBank/DDBJ whole genome shotgun (WGS) entry which is preliminary data.</text>
</comment>
<dbReference type="SUPFAM" id="SSF52058">
    <property type="entry name" value="L domain-like"/>
    <property type="match status" value="1"/>
</dbReference>
<dbReference type="PROSITE" id="PS51450">
    <property type="entry name" value="LRR"/>
    <property type="match status" value="2"/>
</dbReference>
<gene>
    <name evidence="2" type="ORF">GDO86_008656</name>
</gene>
<feature type="region of interest" description="Disordered" evidence="1">
    <location>
        <begin position="579"/>
        <end position="623"/>
    </location>
</feature>
<dbReference type="AlphaFoldDB" id="A0A8T2J2K5"/>
<evidence type="ECO:0000313" key="3">
    <source>
        <dbReference type="Proteomes" id="UP000812440"/>
    </source>
</evidence>
<feature type="region of interest" description="Disordered" evidence="1">
    <location>
        <begin position="433"/>
        <end position="464"/>
    </location>
</feature>
<keyword evidence="3" id="KW-1185">Reference proteome</keyword>
<feature type="region of interest" description="Disordered" evidence="1">
    <location>
        <begin position="275"/>
        <end position="298"/>
    </location>
</feature>
<dbReference type="InterPro" id="IPR001611">
    <property type="entry name" value="Leu-rich_rpt"/>
</dbReference>
<evidence type="ECO:0008006" key="4">
    <source>
        <dbReference type="Google" id="ProtNLM"/>
    </source>
</evidence>
<protein>
    <recommendedName>
        <fullName evidence="4">Leucine-rich repeat-containing protein 56</fullName>
    </recommendedName>
</protein>
<dbReference type="InterPro" id="IPR040091">
    <property type="entry name" value="LRRC56"/>
</dbReference>
<organism evidence="2 3">
    <name type="scientific">Hymenochirus boettgeri</name>
    <name type="common">Congo dwarf clawed frog</name>
    <dbReference type="NCBI Taxonomy" id="247094"/>
    <lineage>
        <taxon>Eukaryota</taxon>
        <taxon>Metazoa</taxon>
        <taxon>Chordata</taxon>
        <taxon>Craniata</taxon>
        <taxon>Vertebrata</taxon>
        <taxon>Euteleostomi</taxon>
        <taxon>Amphibia</taxon>
        <taxon>Batrachia</taxon>
        <taxon>Anura</taxon>
        <taxon>Pipoidea</taxon>
        <taxon>Pipidae</taxon>
        <taxon>Pipinae</taxon>
        <taxon>Hymenochirus</taxon>
    </lineage>
</organism>
<proteinExistence type="predicted"/>
<dbReference type="EMBL" id="JAACNH010000007">
    <property type="protein sequence ID" value="KAG8438053.1"/>
    <property type="molecule type" value="Genomic_DNA"/>
</dbReference>
<name>A0A8T2J2K5_9PIPI</name>
<evidence type="ECO:0000256" key="1">
    <source>
        <dbReference type="SAM" id="MobiDB-lite"/>
    </source>
</evidence>
<dbReference type="Pfam" id="PF14580">
    <property type="entry name" value="LRR_9"/>
    <property type="match status" value="1"/>
</dbReference>
<dbReference type="PANTHER" id="PTHR22708">
    <property type="entry name" value="LEUCINE-RICH REPEAT-CONTAINING PROTEIN 56"/>
    <property type="match status" value="1"/>
</dbReference>
<dbReference type="InterPro" id="IPR032675">
    <property type="entry name" value="LRR_dom_sf"/>
</dbReference>
<accession>A0A8T2J2K5</accession>